<dbReference type="EMBL" id="FWXV01000001">
    <property type="protein sequence ID" value="SMC50920.1"/>
    <property type="molecule type" value="Genomic_DNA"/>
</dbReference>
<feature type="transmembrane region" description="Helical" evidence="1">
    <location>
        <begin position="187"/>
        <end position="207"/>
    </location>
</feature>
<evidence type="ECO:0000313" key="2">
    <source>
        <dbReference type="EMBL" id="SMC50920.1"/>
    </source>
</evidence>
<keyword evidence="1" id="KW-0472">Membrane</keyword>
<keyword evidence="3" id="KW-1185">Reference proteome</keyword>
<keyword evidence="1" id="KW-1133">Transmembrane helix</keyword>
<name>A0A1Y5WU32_KIBAR</name>
<dbReference type="Proteomes" id="UP000192674">
    <property type="component" value="Unassembled WGS sequence"/>
</dbReference>
<feature type="transmembrane region" description="Helical" evidence="1">
    <location>
        <begin position="77"/>
        <end position="98"/>
    </location>
</feature>
<dbReference type="AlphaFoldDB" id="A0A1Y5WU32"/>
<dbReference type="Pfam" id="PF20587">
    <property type="entry name" value="DUF6789"/>
    <property type="match status" value="1"/>
</dbReference>
<reference evidence="2 3" key="1">
    <citation type="submission" date="2017-04" db="EMBL/GenBank/DDBJ databases">
        <authorList>
            <person name="Afonso C.L."/>
            <person name="Miller P.J."/>
            <person name="Scott M.A."/>
            <person name="Spackman E."/>
            <person name="Goraichik I."/>
            <person name="Dimitrov K.M."/>
            <person name="Suarez D.L."/>
            <person name="Swayne D.E."/>
        </authorList>
    </citation>
    <scope>NUCLEOTIDE SEQUENCE [LARGE SCALE GENOMIC DNA]</scope>
    <source>
        <strain evidence="2 3">DSM 43828</strain>
    </source>
</reference>
<feature type="transmembrane region" description="Helical" evidence="1">
    <location>
        <begin position="18"/>
        <end position="39"/>
    </location>
</feature>
<organism evidence="2 3">
    <name type="scientific">Kibdelosporangium aridum</name>
    <dbReference type="NCBI Taxonomy" id="2030"/>
    <lineage>
        <taxon>Bacteria</taxon>
        <taxon>Bacillati</taxon>
        <taxon>Actinomycetota</taxon>
        <taxon>Actinomycetes</taxon>
        <taxon>Pseudonocardiales</taxon>
        <taxon>Pseudonocardiaceae</taxon>
        <taxon>Kibdelosporangium</taxon>
    </lineage>
</organism>
<gene>
    <name evidence="2" type="ORF">SAMN05661093_00287</name>
</gene>
<evidence type="ECO:0000313" key="3">
    <source>
        <dbReference type="Proteomes" id="UP000192674"/>
    </source>
</evidence>
<feature type="transmembrane region" description="Helical" evidence="1">
    <location>
        <begin position="45"/>
        <end position="65"/>
    </location>
</feature>
<feature type="transmembrane region" description="Helical" evidence="1">
    <location>
        <begin position="157"/>
        <end position="175"/>
    </location>
</feature>
<dbReference type="InterPro" id="IPR046739">
    <property type="entry name" value="DUF6789"/>
</dbReference>
<sequence length="218" mass="23513">MRGRTSVPSAAYREDRRLFLVTVAAAATSIAALLLHLAGAIRMPYTLTFVTLPGTIFLMALLILARRVNRPVTIRRLQVGAIAGVLGLVAYNATRWVVAELLALPNSPFYSIYIFGSLITAQAPDTTAAIVAGWLYHVSNGITFAIMYTLVAGPARWWFGLLWGLALETAMLVVYPSSAILRPPALASFVVVSLISHAVYGAVIGLVSQRYARLRSAP</sequence>
<protein>
    <submittedName>
        <fullName evidence="2">Uncharacterized protein</fullName>
    </submittedName>
</protein>
<accession>A0A1Y5WU32</accession>
<evidence type="ECO:0000256" key="1">
    <source>
        <dbReference type="SAM" id="Phobius"/>
    </source>
</evidence>
<keyword evidence="1" id="KW-0812">Transmembrane</keyword>
<proteinExistence type="predicted"/>